<evidence type="ECO:0000256" key="1">
    <source>
        <dbReference type="ARBA" id="ARBA00006468"/>
    </source>
</evidence>
<evidence type="ECO:0000313" key="13">
    <source>
        <dbReference type="Proteomes" id="UP001157418"/>
    </source>
</evidence>
<comment type="caution">
    <text evidence="12">The sequence shown here is derived from an EMBL/GenBank/DDBJ whole genome shotgun (WGS) entry which is preliminary data.</text>
</comment>
<dbReference type="SUPFAM" id="SSF101447">
    <property type="entry name" value="Formin homology 2 domain (FH2 domain)"/>
    <property type="match status" value="1"/>
</dbReference>
<dbReference type="SMART" id="SM00498">
    <property type="entry name" value="FH2"/>
    <property type="match status" value="1"/>
</dbReference>
<evidence type="ECO:0000259" key="11">
    <source>
        <dbReference type="PROSITE" id="PS51444"/>
    </source>
</evidence>
<evidence type="ECO:0000256" key="7">
    <source>
        <dbReference type="PROSITE-ProRule" id="PRU10141"/>
    </source>
</evidence>
<proteinExistence type="inferred from homology"/>
<feature type="region of interest" description="Disordered" evidence="9">
    <location>
        <begin position="307"/>
        <end position="337"/>
    </location>
</feature>
<name>A0AAU9MP21_9ASTR</name>
<dbReference type="FunFam" id="3.30.200.20:FF:000039">
    <property type="entry name" value="receptor-like protein kinase FERONIA"/>
    <property type="match status" value="1"/>
</dbReference>
<dbReference type="PANTHER" id="PTHR45733:SF8">
    <property type="entry name" value="FORMIN-J"/>
    <property type="match status" value="1"/>
</dbReference>
<dbReference type="SUPFAM" id="SSF56112">
    <property type="entry name" value="Protein kinase-like (PK-like)"/>
    <property type="match status" value="1"/>
</dbReference>
<dbReference type="PROSITE" id="PS50011">
    <property type="entry name" value="PROTEIN_KINASE_DOM"/>
    <property type="match status" value="1"/>
</dbReference>
<dbReference type="GO" id="GO:0004674">
    <property type="term" value="F:protein serine/threonine kinase activity"/>
    <property type="evidence" value="ECO:0007669"/>
    <property type="project" value="UniProtKB-KW"/>
</dbReference>
<dbReference type="Gene3D" id="1.20.58.2220">
    <property type="entry name" value="Formin, FH2 domain"/>
    <property type="match status" value="1"/>
</dbReference>
<evidence type="ECO:0000256" key="9">
    <source>
        <dbReference type="SAM" id="MobiDB-lite"/>
    </source>
</evidence>
<dbReference type="InterPro" id="IPR011009">
    <property type="entry name" value="Kinase-like_dom_sf"/>
</dbReference>
<dbReference type="InterPro" id="IPR008271">
    <property type="entry name" value="Ser/Thr_kinase_AS"/>
</dbReference>
<keyword evidence="3" id="KW-0808">Transferase</keyword>
<accession>A0AAU9MP21</accession>
<keyword evidence="4 7" id="KW-0547">Nucleotide-binding</keyword>
<feature type="domain" description="FH2" evidence="11">
    <location>
        <begin position="310"/>
        <end position="689"/>
    </location>
</feature>
<organism evidence="12 13">
    <name type="scientific">Lactuca virosa</name>
    <dbReference type="NCBI Taxonomy" id="75947"/>
    <lineage>
        <taxon>Eukaryota</taxon>
        <taxon>Viridiplantae</taxon>
        <taxon>Streptophyta</taxon>
        <taxon>Embryophyta</taxon>
        <taxon>Tracheophyta</taxon>
        <taxon>Spermatophyta</taxon>
        <taxon>Magnoliopsida</taxon>
        <taxon>eudicotyledons</taxon>
        <taxon>Gunneridae</taxon>
        <taxon>Pentapetalae</taxon>
        <taxon>asterids</taxon>
        <taxon>campanulids</taxon>
        <taxon>Asterales</taxon>
        <taxon>Asteraceae</taxon>
        <taxon>Cichorioideae</taxon>
        <taxon>Cichorieae</taxon>
        <taxon>Lactucinae</taxon>
        <taxon>Lactuca</taxon>
    </lineage>
</organism>
<keyword evidence="6 7" id="KW-0067">ATP-binding</keyword>
<dbReference type="PROSITE" id="PS00107">
    <property type="entry name" value="PROTEIN_KINASE_ATP"/>
    <property type="match status" value="1"/>
</dbReference>
<comment type="similarity">
    <text evidence="1">Belongs to the formin-like family. Class-II subfamily.</text>
</comment>
<evidence type="ECO:0000259" key="10">
    <source>
        <dbReference type="PROSITE" id="PS50011"/>
    </source>
</evidence>
<reference evidence="12 13" key="1">
    <citation type="submission" date="2022-01" db="EMBL/GenBank/DDBJ databases">
        <authorList>
            <person name="Xiong W."/>
            <person name="Schranz E."/>
        </authorList>
    </citation>
    <scope>NUCLEOTIDE SEQUENCE [LARGE SCALE GENOMIC DNA]</scope>
</reference>
<dbReference type="InterPro" id="IPR051144">
    <property type="entry name" value="Formin_homology_domain"/>
</dbReference>
<dbReference type="InterPro" id="IPR017441">
    <property type="entry name" value="Protein_kinase_ATP_BS"/>
</dbReference>
<keyword evidence="5" id="KW-0418">Kinase</keyword>
<dbReference type="InterPro" id="IPR042201">
    <property type="entry name" value="FH2_Formin_sf"/>
</dbReference>
<dbReference type="InterPro" id="IPR015425">
    <property type="entry name" value="FH2_Formin"/>
</dbReference>
<evidence type="ECO:0000256" key="5">
    <source>
        <dbReference type="ARBA" id="ARBA00022777"/>
    </source>
</evidence>
<dbReference type="Gene3D" id="3.30.200.20">
    <property type="entry name" value="Phosphorylase Kinase, domain 1"/>
    <property type="match status" value="1"/>
</dbReference>
<dbReference type="Gene3D" id="1.10.510.10">
    <property type="entry name" value="Transferase(Phosphotransferase) domain 1"/>
    <property type="match status" value="1"/>
</dbReference>
<evidence type="ECO:0000313" key="12">
    <source>
        <dbReference type="EMBL" id="CAH1427547.1"/>
    </source>
</evidence>
<evidence type="ECO:0000256" key="2">
    <source>
        <dbReference type="ARBA" id="ARBA00022527"/>
    </source>
</evidence>
<dbReference type="EMBL" id="CAKMRJ010002223">
    <property type="protein sequence ID" value="CAH1427547.1"/>
    <property type="molecule type" value="Genomic_DNA"/>
</dbReference>
<dbReference type="PROSITE" id="PS00108">
    <property type="entry name" value="PROTEIN_KINASE_ST"/>
    <property type="match status" value="1"/>
</dbReference>
<gene>
    <name evidence="12" type="ORF">LVIROSA_LOCUS14545</name>
</gene>
<keyword evidence="13" id="KW-1185">Reference proteome</keyword>
<dbReference type="Proteomes" id="UP001157418">
    <property type="component" value="Unassembled WGS sequence"/>
</dbReference>
<feature type="compositionally biased region" description="Pro residues" evidence="9">
    <location>
        <begin position="310"/>
        <end position="320"/>
    </location>
</feature>
<dbReference type="AlphaFoldDB" id="A0AAU9MP21"/>
<dbReference type="Pfam" id="PF02181">
    <property type="entry name" value="FH2"/>
    <property type="match status" value="1"/>
</dbReference>
<dbReference type="GO" id="GO:0005524">
    <property type="term" value="F:ATP binding"/>
    <property type="evidence" value="ECO:0007669"/>
    <property type="project" value="UniProtKB-UniRule"/>
</dbReference>
<dbReference type="PROSITE" id="PS51444">
    <property type="entry name" value="FH2"/>
    <property type="match status" value="1"/>
</dbReference>
<protein>
    <recommendedName>
        <fullName evidence="8">Formin-like protein</fullName>
    </recommendedName>
</protein>
<evidence type="ECO:0000256" key="3">
    <source>
        <dbReference type="ARBA" id="ARBA00022679"/>
    </source>
</evidence>
<dbReference type="SMART" id="SM00220">
    <property type="entry name" value="S_TKc"/>
    <property type="match status" value="1"/>
</dbReference>
<evidence type="ECO:0000256" key="4">
    <source>
        <dbReference type="ARBA" id="ARBA00022741"/>
    </source>
</evidence>
<feature type="binding site" evidence="7">
    <location>
        <position position="56"/>
    </location>
    <ligand>
        <name>ATP</name>
        <dbReference type="ChEBI" id="CHEBI:30616"/>
    </ligand>
</feature>
<keyword evidence="2" id="KW-0723">Serine/threonine-protein kinase</keyword>
<dbReference type="InterPro" id="IPR000719">
    <property type="entry name" value="Prot_kinase_dom"/>
</dbReference>
<dbReference type="Pfam" id="PF00069">
    <property type="entry name" value="Pkinase"/>
    <property type="match status" value="1"/>
</dbReference>
<feature type="domain" description="Protein kinase" evidence="10">
    <location>
        <begin position="24"/>
        <end position="306"/>
    </location>
</feature>
<evidence type="ECO:0000256" key="6">
    <source>
        <dbReference type="ARBA" id="ARBA00022840"/>
    </source>
</evidence>
<dbReference type="PANTHER" id="PTHR45733">
    <property type="entry name" value="FORMIN-J"/>
    <property type="match status" value="1"/>
</dbReference>
<sequence length="689" mass="77751">MSDLKQFEYLKIKLESILSATNNFSEDNCIGKGGFGNVYRGELGWDSKERAMVALKRLIRHKFPQGKREFWSEILTLSRYKHENIVSLLGFCDDSKENILVYEYATNSSLNVHLERNDLTWVQRLKICIGAARGLAYLHDPAGGYQRVLHRDIKSSNILLDGNWNAIIADLGLSRFGPANQEITFILSNVCGTIGYCDPLYAELGILTKESDVYSFGVVLFEVLCGRLCFVTSDNPQPFTLWVRKSYKKKKLDEIIYTGIKEEIGSSSLEGFAAIAYRCLKRDREKRPLMKEIVLILETALRHQSLNVQSPPPAQSPPPHSHSSHASAPPGLLRLDSSTELDDQSNRMSIDFAQLFSKERSSRAQPGYGRLNPEAIRLVHPDRATDCETMLRKIREPLPDIINVILALDSSAVIVDQVDALIKICPTKDEMELLKSYTGNKRMLGQCEQFFLLCAKIPRIMQKLRVFAFTTTFSNRVNNLRETLNTIKDATKEIRESTKLVAIMHTICTMGNILNEGTDQGSAEGFKLHSLEKLGDTHATNKQITLLHCLCKVIAEQTPELLDFDKDMIHLQAASMMHITSLRLDVLAISKSYNEVQQEFHASANDGGVYAQFREAMKRFLDSAGAQLPPLTSFFNEVAEDADSLVQYFAEDSSRCTWEQVVSYLVRFIAMFKKAHNQNNQWAEGGSSY</sequence>
<evidence type="ECO:0000256" key="8">
    <source>
        <dbReference type="RuleBase" id="RU361260"/>
    </source>
</evidence>